<dbReference type="Pfam" id="PF01734">
    <property type="entry name" value="Patatin"/>
    <property type="match status" value="1"/>
</dbReference>
<keyword evidence="2 5" id="KW-0442">Lipid degradation</keyword>
<keyword evidence="9" id="KW-1185">Reference proteome</keyword>
<dbReference type="AlphaFoldDB" id="A0AA39L823"/>
<dbReference type="GO" id="GO:0016020">
    <property type="term" value="C:membrane"/>
    <property type="evidence" value="ECO:0007669"/>
    <property type="project" value="TreeGrafter"/>
</dbReference>
<reference evidence="8" key="1">
    <citation type="submission" date="2022-10" db="EMBL/GenBank/DDBJ databases">
        <title>Determination and structural analysis of whole genome sequence of Sarocladium strictum F4-1.</title>
        <authorList>
            <person name="Hu L."/>
            <person name="Jiang Y."/>
        </authorList>
    </citation>
    <scope>NUCLEOTIDE SEQUENCE</scope>
    <source>
        <strain evidence="8">F4-1</strain>
    </source>
</reference>
<feature type="active site" description="Proton acceptor" evidence="5">
    <location>
        <position position="195"/>
    </location>
</feature>
<feature type="active site" description="Nucleophile" evidence="5">
    <location>
        <position position="53"/>
    </location>
</feature>
<organism evidence="8 9">
    <name type="scientific">Sarocladium strictum</name>
    <name type="common">Black bundle disease fungus</name>
    <name type="synonym">Acremonium strictum</name>
    <dbReference type="NCBI Taxonomy" id="5046"/>
    <lineage>
        <taxon>Eukaryota</taxon>
        <taxon>Fungi</taxon>
        <taxon>Dikarya</taxon>
        <taxon>Ascomycota</taxon>
        <taxon>Pezizomycotina</taxon>
        <taxon>Sordariomycetes</taxon>
        <taxon>Hypocreomycetidae</taxon>
        <taxon>Hypocreales</taxon>
        <taxon>Sarocladiaceae</taxon>
        <taxon>Sarocladium</taxon>
    </lineage>
</organism>
<feature type="domain" description="PNPLA" evidence="7">
    <location>
        <begin position="9"/>
        <end position="208"/>
    </location>
</feature>
<dbReference type="SUPFAM" id="SSF52151">
    <property type="entry name" value="FabD/lysophospholipase-like"/>
    <property type="match status" value="1"/>
</dbReference>
<dbReference type="CDD" id="cd07216">
    <property type="entry name" value="Pat17_PNPLA8_PNPLA9_like3"/>
    <property type="match status" value="1"/>
</dbReference>
<gene>
    <name evidence="8" type="ORF">NLU13_5707</name>
</gene>
<accession>A0AA39L823</accession>
<feature type="short sequence motif" description="GXGXXG" evidence="5">
    <location>
        <begin position="13"/>
        <end position="18"/>
    </location>
</feature>
<dbReference type="Gene3D" id="3.40.50.300">
    <property type="entry name" value="P-loop containing nucleotide triphosphate hydrolases"/>
    <property type="match status" value="1"/>
</dbReference>
<feature type="region of interest" description="Disordered" evidence="6">
    <location>
        <begin position="1185"/>
        <end position="1222"/>
    </location>
</feature>
<evidence type="ECO:0000256" key="3">
    <source>
        <dbReference type="ARBA" id="ARBA00023098"/>
    </source>
</evidence>
<keyword evidence="4" id="KW-0802">TPR repeat</keyword>
<dbReference type="GO" id="GO:0016042">
    <property type="term" value="P:lipid catabolic process"/>
    <property type="evidence" value="ECO:0007669"/>
    <property type="project" value="UniProtKB-UniRule"/>
</dbReference>
<dbReference type="SUPFAM" id="SSF52540">
    <property type="entry name" value="P-loop containing nucleoside triphosphate hydrolases"/>
    <property type="match status" value="1"/>
</dbReference>
<dbReference type="EMBL" id="JAPDFR010000004">
    <property type="protein sequence ID" value="KAK0387395.1"/>
    <property type="molecule type" value="Genomic_DNA"/>
</dbReference>
<keyword evidence="3 5" id="KW-0443">Lipid metabolism</keyword>
<evidence type="ECO:0000256" key="6">
    <source>
        <dbReference type="SAM" id="MobiDB-lite"/>
    </source>
</evidence>
<evidence type="ECO:0000313" key="9">
    <source>
        <dbReference type="Proteomes" id="UP001175261"/>
    </source>
</evidence>
<dbReference type="Gene3D" id="3.40.1090.10">
    <property type="entry name" value="Cytosolic phospholipase A2 catalytic domain"/>
    <property type="match status" value="1"/>
</dbReference>
<feature type="short sequence motif" description="GXSXG" evidence="5">
    <location>
        <begin position="51"/>
        <end position="55"/>
    </location>
</feature>
<dbReference type="InterPro" id="IPR019734">
    <property type="entry name" value="TPR_rpt"/>
</dbReference>
<comment type="caution">
    <text evidence="8">The sequence shown here is derived from an EMBL/GenBank/DDBJ whole genome shotgun (WGS) entry which is preliminary data.</text>
</comment>
<dbReference type="SUPFAM" id="SSF48452">
    <property type="entry name" value="TPR-like"/>
    <property type="match status" value="1"/>
</dbReference>
<dbReference type="PROSITE" id="PS51635">
    <property type="entry name" value="PNPLA"/>
    <property type="match status" value="1"/>
</dbReference>
<evidence type="ECO:0000256" key="2">
    <source>
        <dbReference type="ARBA" id="ARBA00022963"/>
    </source>
</evidence>
<evidence type="ECO:0000313" key="8">
    <source>
        <dbReference type="EMBL" id="KAK0387395.1"/>
    </source>
</evidence>
<evidence type="ECO:0000256" key="4">
    <source>
        <dbReference type="PROSITE-ProRule" id="PRU00339"/>
    </source>
</evidence>
<dbReference type="Proteomes" id="UP001175261">
    <property type="component" value="Unassembled WGS sequence"/>
</dbReference>
<dbReference type="PANTHER" id="PTHR24185">
    <property type="entry name" value="CALCIUM-INDEPENDENT PHOSPHOLIPASE A2-GAMMA"/>
    <property type="match status" value="1"/>
</dbReference>
<evidence type="ECO:0000256" key="5">
    <source>
        <dbReference type="PROSITE-ProRule" id="PRU01161"/>
    </source>
</evidence>
<dbReference type="InterPro" id="IPR016035">
    <property type="entry name" value="Acyl_Trfase/lysoPLipase"/>
</dbReference>
<proteinExistence type="predicted"/>
<dbReference type="GO" id="GO:0046486">
    <property type="term" value="P:glycerolipid metabolic process"/>
    <property type="evidence" value="ECO:0007669"/>
    <property type="project" value="UniProtKB-ARBA"/>
</dbReference>
<sequence length="1222" mass="136785">MTSRGLRLLSLDGGGVRGLSTLFILRNILQRVAGPGNPIPKPCEFFDLIGGTSTGGLIAVMLGRLGMTVDECIEAYTRLSTEVFGKRKSRFRINLKGDLATQFDAKKLEEVIRSFPGANELLATESTATRKCKVFVCAVRRSNGQAAFLRSYRSSMNENRFADHVTVLEACRATSAAPGFFDPIAIGPSRQELVDGGLEYNNPVEAVYSEARDIWDLTDAQLQQRITCLISLGTGVPKYKTVEPGLSQMLKTLSKMVSDTQKIANRFRRDKAELVSSMKYFRFNVDNGLQGIGLEEHQKQDVIVDATDVYLDRPEIKEQLIMCSRILGGQHIQIPYRLQDGDMHPGATSGVKFRVGFSLAGVPFADKFVDRPEDMESIRSRLLQGKAPGVEERRKIYVLHGMGGIGKTQLAATFFTRFGKRFSAAFWLKANTEQDLRQSLVKCARRIPSGAISESSRMGDPKNPREEQTIVEEVLEWLSHGENHNWLLVFDNVDLDPGLAQDQEAGAFEILEYLRAPHGAALITTRLPKWAQLAESDDSVTSMRSVDSELSRQIFLKWFGSSDMTALGLDQEPALSDLVGQDMLGGLPLAIAQAAIYIRKMGISISEYQRRYAEMWPHVMDAKGGNGSIQGYARSVGTTWSLSLQQVEAKEPHAGMLVRTWAFLDNKDFWFGLLSEQFDDLEDAIMNEFSEGMSVDEWRTKFGRTDIPFWLKTLSRNEAAYLDCMNALLDFGLVEKLQHTEAGSETGSEAKMSYTMHPVVHAWAMQMQSEDEKLLSLQHALYLFINAGSLERRPWAKHRRWFPHATKCIDFVASTRARKTRLRDVASIIGVLQLTKGLDESNLRKASRFHFLETCVKSEYSEAAQQLATRTLVPCAVVWQIMYFQGILSYSLGRWADAEEKYGAALRLSTAAGGSQHPRSMLAAIELASIYATPHDKRKTKKAEKALVNISRHLGAFEEHRHGSVVADLISRSATILGLIYMNDRRYSDAEEQLRRILQATEHGSALPEGRANAMRNLGILYNYRGKPDEAEAWLRRAYQLDIELMGPDDSVTGSTAMHLAWALSTQNKHAEMQEWLARAFHCKDISTTATVLRSIHFLVWHMEDHLNNLPSVEPVLRRAWDESLQILRRGDKTLANGEVNVLYSAYNGLKSFYNAQGRVTELEEVERDMAPFDLDYVFEDADKSGSVTDEASTEEAAEMDALSAWVDSEDEEGSISSGHDS</sequence>
<dbReference type="Pfam" id="PF13424">
    <property type="entry name" value="TPR_12"/>
    <property type="match status" value="1"/>
</dbReference>
<dbReference type="PROSITE" id="PS50005">
    <property type="entry name" value="TPR"/>
    <property type="match status" value="1"/>
</dbReference>
<dbReference type="PANTHER" id="PTHR24185:SF1">
    <property type="entry name" value="CALCIUM-INDEPENDENT PHOSPHOLIPASE A2-GAMMA"/>
    <property type="match status" value="1"/>
</dbReference>
<dbReference type="InterPro" id="IPR027417">
    <property type="entry name" value="P-loop_NTPase"/>
</dbReference>
<dbReference type="GO" id="GO:0047499">
    <property type="term" value="F:calcium-independent phospholipase A2 activity"/>
    <property type="evidence" value="ECO:0007669"/>
    <property type="project" value="TreeGrafter"/>
</dbReference>
<dbReference type="SMART" id="SM00028">
    <property type="entry name" value="TPR"/>
    <property type="match status" value="3"/>
</dbReference>
<dbReference type="InterPro" id="IPR011990">
    <property type="entry name" value="TPR-like_helical_dom_sf"/>
</dbReference>
<evidence type="ECO:0000259" key="7">
    <source>
        <dbReference type="PROSITE" id="PS51635"/>
    </source>
</evidence>
<feature type="short sequence motif" description="DGA/G" evidence="5">
    <location>
        <begin position="195"/>
        <end position="197"/>
    </location>
</feature>
<feature type="repeat" description="TPR" evidence="4">
    <location>
        <begin position="1012"/>
        <end position="1045"/>
    </location>
</feature>
<evidence type="ECO:0000256" key="1">
    <source>
        <dbReference type="ARBA" id="ARBA00022801"/>
    </source>
</evidence>
<dbReference type="InterPro" id="IPR002641">
    <property type="entry name" value="PNPLA_dom"/>
</dbReference>
<name>A0AA39L823_SARSR</name>
<dbReference type="Gene3D" id="1.25.40.10">
    <property type="entry name" value="Tetratricopeptide repeat domain"/>
    <property type="match status" value="1"/>
</dbReference>
<keyword evidence="1 5" id="KW-0378">Hydrolase</keyword>
<protein>
    <recommendedName>
        <fullName evidence="7">PNPLA domain-containing protein</fullName>
    </recommendedName>
</protein>
<dbReference type="GO" id="GO:0019369">
    <property type="term" value="P:arachidonate metabolic process"/>
    <property type="evidence" value="ECO:0007669"/>
    <property type="project" value="TreeGrafter"/>
</dbReference>